<dbReference type="Gene3D" id="3.40.720.10">
    <property type="entry name" value="Alkaline Phosphatase, subunit A"/>
    <property type="match status" value="1"/>
</dbReference>
<comment type="caution">
    <text evidence="6">The sequence shown here is derived from an EMBL/GenBank/DDBJ whole genome shotgun (WGS) entry which is preliminary data.</text>
</comment>
<dbReference type="GO" id="GO:0047753">
    <property type="term" value="F:choline-sulfatase activity"/>
    <property type="evidence" value="ECO:0007669"/>
    <property type="project" value="UniProtKB-EC"/>
</dbReference>
<evidence type="ECO:0000256" key="2">
    <source>
        <dbReference type="ARBA" id="ARBA00022723"/>
    </source>
</evidence>
<evidence type="ECO:0000256" key="1">
    <source>
        <dbReference type="ARBA" id="ARBA00008779"/>
    </source>
</evidence>
<keyword evidence="2" id="KW-0479">Metal-binding</keyword>
<name>A0ABQ0JQQ3_9VIBR</name>
<keyword evidence="4" id="KW-0106">Calcium</keyword>
<feature type="domain" description="Sulfatase N-terminal" evidence="5">
    <location>
        <begin position="25"/>
        <end position="400"/>
    </location>
</feature>
<organism evidence="6 7">
    <name type="scientific">Vibrio variabilis</name>
    <dbReference type="NCBI Taxonomy" id="990271"/>
    <lineage>
        <taxon>Bacteria</taxon>
        <taxon>Pseudomonadati</taxon>
        <taxon>Pseudomonadota</taxon>
        <taxon>Gammaproteobacteria</taxon>
        <taxon>Vibrionales</taxon>
        <taxon>Vibrionaceae</taxon>
        <taxon>Vibrio</taxon>
    </lineage>
</organism>
<evidence type="ECO:0000259" key="5">
    <source>
        <dbReference type="Pfam" id="PF00884"/>
    </source>
</evidence>
<dbReference type="PROSITE" id="PS00523">
    <property type="entry name" value="SULFATASE_1"/>
    <property type="match status" value="1"/>
</dbReference>
<dbReference type="InterPro" id="IPR024607">
    <property type="entry name" value="Sulfatase_CS"/>
</dbReference>
<keyword evidence="7" id="KW-1185">Reference proteome</keyword>
<keyword evidence="3 6" id="KW-0378">Hydrolase</keyword>
<sequence>MTQKFLNPKLREGSYTAESAAKKPNMLFITVDMISPDCYFDTRPLSKVINTPNLNAIAEEGTRFNRSYTTSPLCGPARAAMFTGMHPPYLTNGERAPSGSQVDLTVDDVIFQDYLKSEGYVMKHSGKCHVGVDKFIRTFGENLHAWDRWGPPVADDDRYLEFIDEMGVQLPRYRRELKGLRADKETPANSFGGWIEQEDGSDFPKEAHYSTFLSDLTVKQIKAARRQEPNRPFFAQIDYFDPHQPYSIPSGFEARYEEIKEAVKLPASYLDLQEWDEMPNNPIYRLYRKYWGMYDEETVIDYIAGHLLQVEVIDYGIGRIIDYLKTENIWDECAVVFSADHGDMNGRLGMADKGVYFQPDIFAVPLYIKPPKSCLPVASDINTVCSTLDIAPTLLKFAGIDKPWHMEGSDLIKVAKGKERDPLEPVFQTGMHVGMNLGAGIRLELAGKEWFYGYNVSTGYQELYDVDADVQSNQFYEPVGESLRQQLVDKMAEVLSSDVRWRGYWASYRLHNMEYLSEDVNSDMQMLKPTH</sequence>
<protein>
    <submittedName>
        <fullName evidence="6">Choline-sulfatase</fullName>
        <ecNumber evidence="6">3.1.6.6</ecNumber>
    </submittedName>
</protein>
<dbReference type="InterPro" id="IPR017850">
    <property type="entry name" value="Alkaline_phosphatase_core_sf"/>
</dbReference>
<dbReference type="Proteomes" id="UP000029223">
    <property type="component" value="Unassembled WGS sequence"/>
</dbReference>
<comment type="similarity">
    <text evidence="1">Belongs to the sulfatase family.</text>
</comment>
<dbReference type="InterPro" id="IPR000917">
    <property type="entry name" value="Sulfatase_N"/>
</dbReference>
<dbReference type="InterPro" id="IPR050738">
    <property type="entry name" value="Sulfatase"/>
</dbReference>
<proteinExistence type="inferred from homology"/>
<dbReference type="PANTHER" id="PTHR42693">
    <property type="entry name" value="ARYLSULFATASE FAMILY MEMBER"/>
    <property type="match status" value="1"/>
</dbReference>
<evidence type="ECO:0000313" key="6">
    <source>
        <dbReference type="EMBL" id="GAL31082.1"/>
    </source>
</evidence>
<dbReference type="EC" id="3.1.6.6" evidence="6"/>
<dbReference type="PANTHER" id="PTHR42693:SF33">
    <property type="entry name" value="ARYLSULFATASE"/>
    <property type="match status" value="1"/>
</dbReference>
<gene>
    <name evidence="6" type="ORF">JCM19239_4480</name>
</gene>
<reference evidence="7" key="1">
    <citation type="submission" date="2014-09" db="EMBL/GenBank/DDBJ databases">
        <title>Vibrio variabilis JCM 19239. (C206) whole genome shotgun sequence.</title>
        <authorList>
            <person name="Sawabe T."/>
            <person name="Meirelles P."/>
            <person name="Nakanishi M."/>
            <person name="Sayaka M."/>
            <person name="Hattori M."/>
            <person name="Ohkuma M."/>
        </authorList>
    </citation>
    <scope>NUCLEOTIDE SEQUENCE [LARGE SCALE GENOMIC DNA]</scope>
    <source>
        <strain evidence="7">JCM 19239</strain>
    </source>
</reference>
<dbReference type="SUPFAM" id="SSF53649">
    <property type="entry name" value="Alkaline phosphatase-like"/>
    <property type="match status" value="1"/>
</dbReference>
<evidence type="ECO:0000313" key="7">
    <source>
        <dbReference type="Proteomes" id="UP000029223"/>
    </source>
</evidence>
<evidence type="ECO:0000256" key="3">
    <source>
        <dbReference type="ARBA" id="ARBA00022801"/>
    </source>
</evidence>
<accession>A0ABQ0JQQ3</accession>
<dbReference type="Pfam" id="PF00884">
    <property type="entry name" value="Sulfatase"/>
    <property type="match status" value="1"/>
</dbReference>
<evidence type="ECO:0000256" key="4">
    <source>
        <dbReference type="ARBA" id="ARBA00022837"/>
    </source>
</evidence>
<dbReference type="EMBL" id="BBMS01000130">
    <property type="protein sequence ID" value="GAL31082.1"/>
    <property type="molecule type" value="Genomic_DNA"/>
</dbReference>